<name>A0ABP1BV96_9BRYO</name>
<reference evidence="1" key="1">
    <citation type="submission" date="2024-03" db="EMBL/GenBank/DDBJ databases">
        <authorList>
            <consortium name="ELIXIR-Norway"/>
            <consortium name="Elixir Norway"/>
        </authorList>
    </citation>
    <scope>NUCLEOTIDE SEQUENCE</scope>
</reference>
<accession>A0ABP1BV96</accession>
<evidence type="ECO:0000313" key="1">
    <source>
        <dbReference type="EMBL" id="CAK9880294.1"/>
    </source>
</evidence>
<proteinExistence type="predicted"/>
<keyword evidence="2" id="KW-1185">Reference proteome</keyword>
<organism evidence="1 2">
    <name type="scientific">Sphagnum jensenii</name>
    <dbReference type="NCBI Taxonomy" id="128206"/>
    <lineage>
        <taxon>Eukaryota</taxon>
        <taxon>Viridiplantae</taxon>
        <taxon>Streptophyta</taxon>
        <taxon>Embryophyta</taxon>
        <taxon>Bryophyta</taxon>
        <taxon>Sphagnophytina</taxon>
        <taxon>Sphagnopsida</taxon>
        <taxon>Sphagnales</taxon>
        <taxon>Sphagnaceae</taxon>
        <taxon>Sphagnum</taxon>
    </lineage>
</organism>
<sequence>MHAVGSFSDIVVSFSRRIILEENIPLSNLGGIHFSFRKLRQWMRRQNLQHCSCNAPLMSFSLKTLPGISEKKLGAS</sequence>
<evidence type="ECO:0000313" key="2">
    <source>
        <dbReference type="Proteomes" id="UP001497522"/>
    </source>
</evidence>
<gene>
    <name evidence="1" type="ORF">CSSPJE1EN2_LOCUS21764</name>
</gene>
<dbReference type="Proteomes" id="UP001497522">
    <property type="component" value="Chromosome 7"/>
</dbReference>
<protein>
    <submittedName>
        <fullName evidence="1">Uncharacterized protein</fullName>
    </submittedName>
</protein>
<dbReference type="EMBL" id="OZ023708">
    <property type="protein sequence ID" value="CAK9880294.1"/>
    <property type="molecule type" value="Genomic_DNA"/>
</dbReference>